<feature type="region of interest" description="Disordered" evidence="1">
    <location>
        <begin position="101"/>
        <end position="137"/>
    </location>
</feature>
<keyword evidence="3" id="KW-1185">Reference proteome</keyword>
<comment type="caution">
    <text evidence="2">The sequence shown here is derived from an EMBL/GenBank/DDBJ whole genome shotgun (WGS) entry which is preliminary data.</text>
</comment>
<dbReference type="PANTHER" id="PTHR28540">
    <property type="entry name" value="BCL2-ASSOCIATED AGONIST OF CELL DEATH"/>
    <property type="match status" value="1"/>
</dbReference>
<feature type="compositionally biased region" description="Basic and acidic residues" evidence="1">
    <location>
        <begin position="56"/>
        <end position="69"/>
    </location>
</feature>
<evidence type="ECO:0000313" key="3">
    <source>
        <dbReference type="Proteomes" id="UP001356427"/>
    </source>
</evidence>
<dbReference type="AlphaFoldDB" id="A0AAN8MCU0"/>
<evidence type="ECO:0000313" key="2">
    <source>
        <dbReference type="EMBL" id="KAK6323486.1"/>
    </source>
</evidence>
<organism evidence="2 3">
    <name type="scientific">Coregonus suidteri</name>
    <dbReference type="NCBI Taxonomy" id="861788"/>
    <lineage>
        <taxon>Eukaryota</taxon>
        <taxon>Metazoa</taxon>
        <taxon>Chordata</taxon>
        <taxon>Craniata</taxon>
        <taxon>Vertebrata</taxon>
        <taxon>Euteleostomi</taxon>
        <taxon>Actinopterygii</taxon>
        <taxon>Neopterygii</taxon>
        <taxon>Teleostei</taxon>
        <taxon>Protacanthopterygii</taxon>
        <taxon>Salmoniformes</taxon>
        <taxon>Salmonidae</taxon>
        <taxon>Coregoninae</taxon>
        <taxon>Coregonus</taxon>
    </lineage>
</organism>
<dbReference type="EMBL" id="JAGTTL010000004">
    <property type="protein sequence ID" value="KAK6323486.1"/>
    <property type="molecule type" value="Genomic_DNA"/>
</dbReference>
<dbReference type="Proteomes" id="UP001356427">
    <property type="component" value="Unassembled WGS sequence"/>
</dbReference>
<evidence type="ECO:0000256" key="1">
    <source>
        <dbReference type="SAM" id="MobiDB-lite"/>
    </source>
</evidence>
<name>A0AAN8MCU0_9TELE</name>
<reference evidence="2 3" key="1">
    <citation type="submission" date="2021-04" db="EMBL/GenBank/DDBJ databases">
        <authorList>
            <person name="De Guttry C."/>
            <person name="Zahm M."/>
            <person name="Klopp C."/>
            <person name="Cabau C."/>
            <person name="Louis A."/>
            <person name="Berthelot C."/>
            <person name="Parey E."/>
            <person name="Roest Crollius H."/>
            <person name="Montfort J."/>
            <person name="Robinson-Rechavi M."/>
            <person name="Bucao C."/>
            <person name="Bouchez O."/>
            <person name="Gislard M."/>
            <person name="Lluch J."/>
            <person name="Milhes M."/>
            <person name="Lampietro C."/>
            <person name="Lopez Roques C."/>
            <person name="Donnadieu C."/>
            <person name="Braasch I."/>
            <person name="Desvignes T."/>
            <person name="Postlethwait J."/>
            <person name="Bobe J."/>
            <person name="Wedekind C."/>
            <person name="Guiguen Y."/>
        </authorList>
    </citation>
    <scope>NUCLEOTIDE SEQUENCE [LARGE SCALE GENOMIC DNA]</scope>
    <source>
        <strain evidence="2">Cs_M1</strain>
        <tissue evidence="2">Blood</tissue>
    </source>
</reference>
<dbReference type="PANTHER" id="PTHR28540:SF1">
    <property type="entry name" value="BCL2-ASSOCIATED AGONIST OF CELL DEATH"/>
    <property type="match status" value="1"/>
</dbReference>
<feature type="region of interest" description="Disordered" evidence="1">
    <location>
        <begin position="56"/>
        <end position="84"/>
    </location>
</feature>
<dbReference type="GO" id="GO:0006915">
    <property type="term" value="P:apoptotic process"/>
    <property type="evidence" value="ECO:0007669"/>
    <property type="project" value="InterPro"/>
</dbReference>
<gene>
    <name evidence="2" type="ORF">J4Q44_G00058250</name>
</gene>
<proteinExistence type="predicted"/>
<sequence length="213" mass="23418">MVKHGTEAAGELRIVQKNTPGNNNIKVERNQNRSFTCQKSSDVTIAQMFTISDCKSEPSEVGETEKDKSAAGQGMTGGPLGHTLTVPEMRLAGEGRLRLNSESQAFSTSRGKRNGELQGRGPGVDGIPTDGAPFRVRSQSAPPALWAAKRYGRQLRRMSDEFDTWLDKGEMKQLKSVGAAKQMTQSPSWWAYLFSHQETETEHSPNLTAPEPR</sequence>
<dbReference type="InterPro" id="IPR018868">
    <property type="entry name" value="BAD"/>
</dbReference>
<dbReference type="Pfam" id="PF10514">
    <property type="entry name" value="Bcl-2_BAD"/>
    <property type="match status" value="1"/>
</dbReference>
<protein>
    <submittedName>
        <fullName evidence="2">Uncharacterized protein</fullName>
    </submittedName>
</protein>
<accession>A0AAN8MCU0</accession>